<dbReference type="Pfam" id="PF00067">
    <property type="entry name" value="p450"/>
    <property type="match status" value="1"/>
</dbReference>
<keyword evidence="12" id="KW-1185">Reference proteome</keyword>
<dbReference type="Gene3D" id="1.10.630.10">
    <property type="entry name" value="Cytochrome P450"/>
    <property type="match status" value="1"/>
</dbReference>
<evidence type="ECO:0000256" key="10">
    <source>
        <dbReference type="RuleBase" id="RU000461"/>
    </source>
</evidence>
<evidence type="ECO:0000256" key="4">
    <source>
        <dbReference type="ARBA" id="ARBA00022617"/>
    </source>
</evidence>
<keyword evidence="5 9" id="KW-0479">Metal-binding</keyword>
<dbReference type="InterPro" id="IPR050364">
    <property type="entry name" value="Cytochrome_P450_fung"/>
</dbReference>
<dbReference type="InParanoid" id="A0A369JFC4"/>
<organism evidence="11 12">
    <name type="scientific">Hypsizygus marmoreus</name>
    <name type="common">White beech mushroom</name>
    <name type="synonym">Agaricus marmoreus</name>
    <dbReference type="NCBI Taxonomy" id="39966"/>
    <lineage>
        <taxon>Eukaryota</taxon>
        <taxon>Fungi</taxon>
        <taxon>Dikarya</taxon>
        <taxon>Basidiomycota</taxon>
        <taxon>Agaricomycotina</taxon>
        <taxon>Agaricomycetes</taxon>
        <taxon>Agaricomycetidae</taxon>
        <taxon>Agaricales</taxon>
        <taxon>Tricholomatineae</taxon>
        <taxon>Lyophyllaceae</taxon>
        <taxon>Hypsizygus</taxon>
    </lineage>
</organism>
<dbReference type="PRINTS" id="PR00385">
    <property type="entry name" value="P450"/>
</dbReference>
<comment type="similarity">
    <text evidence="3 10">Belongs to the cytochrome P450 family.</text>
</comment>
<evidence type="ECO:0000256" key="5">
    <source>
        <dbReference type="ARBA" id="ARBA00022723"/>
    </source>
</evidence>
<comment type="pathway">
    <text evidence="2">Secondary metabolite biosynthesis.</text>
</comment>
<dbReference type="GO" id="GO:0004497">
    <property type="term" value="F:monooxygenase activity"/>
    <property type="evidence" value="ECO:0007669"/>
    <property type="project" value="UniProtKB-KW"/>
</dbReference>
<dbReference type="OrthoDB" id="2789670at2759"/>
<feature type="binding site" description="axial binding residue" evidence="9">
    <location>
        <position position="441"/>
    </location>
    <ligand>
        <name>heme</name>
        <dbReference type="ChEBI" id="CHEBI:30413"/>
    </ligand>
    <ligandPart>
        <name>Fe</name>
        <dbReference type="ChEBI" id="CHEBI:18248"/>
    </ligandPart>
</feature>
<evidence type="ECO:0000256" key="8">
    <source>
        <dbReference type="ARBA" id="ARBA00023033"/>
    </source>
</evidence>
<dbReference type="PRINTS" id="PR00463">
    <property type="entry name" value="EP450I"/>
</dbReference>
<dbReference type="InterPro" id="IPR002401">
    <property type="entry name" value="Cyt_P450_E_grp-I"/>
</dbReference>
<reference evidence="11" key="1">
    <citation type="submission" date="2018-04" db="EMBL/GenBank/DDBJ databases">
        <title>Whole genome sequencing of Hypsizygus marmoreus.</title>
        <authorList>
            <person name="Choi I.-G."/>
            <person name="Min B."/>
            <person name="Kim J.-G."/>
            <person name="Kim S."/>
            <person name="Oh Y.-L."/>
            <person name="Kong W.-S."/>
            <person name="Park H."/>
            <person name="Jeong J."/>
            <person name="Song E.-S."/>
        </authorList>
    </citation>
    <scope>NUCLEOTIDE SEQUENCE [LARGE SCALE GENOMIC DNA]</scope>
    <source>
        <strain evidence="11">51987-8</strain>
    </source>
</reference>
<comment type="cofactor">
    <cofactor evidence="1 9">
        <name>heme</name>
        <dbReference type="ChEBI" id="CHEBI:30413"/>
    </cofactor>
</comment>
<dbReference type="AlphaFoldDB" id="A0A369JFC4"/>
<dbReference type="GO" id="GO:0005506">
    <property type="term" value="F:iron ion binding"/>
    <property type="evidence" value="ECO:0007669"/>
    <property type="project" value="InterPro"/>
</dbReference>
<dbReference type="InterPro" id="IPR017972">
    <property type="entry name" value="Cyt_P450_CS"/>
</dbReference>
<evidence type="ECO:0000313" key="11">
    <source>
        <dbReference type="EMBL" id="RDB18403.1"/>
    </source>
</evidence>
<evidence type="ECO:0000256" key="3">
    <source>
        <dbReference type="ARBA" id="ARBA00010617"/>
    </source>
</evidence>
<evidence type="ECO:0000256" key="9">
    <source>
        <dbReference type="PIRSR" id="PIRSR602401-1"/>
    </source>
</evidence>
<evidence type="ECO:0000256" key="7">
    <source>
        <dbReference type="ARBA" id="ARBA00023004"/>
    </source>
</evidence>
<protein>
    <recommendedName>
        <fullName evidence="13">O-methylsterigmatocystin oxidoreductase</fullName>
    </recommendedName>
</protein>
<dbReference type="InterPro" id="IPR001128">
    <property type="entry name" value="Cyt_P450"/>
</dbReference>
<accession>A0A369JFC4</accession>
<sequence length="515" mass="57447">MLSFTILTISVVLGLMAYLYLKRRRSGLPLPPGPKKYPLIGNLLNMPRSLEWVTFHKWSQQFDSDIIHLTVAGISIVVIDTAETAMELLERRSSVYSSRPRMPMLNELCGYNFNFGLMPYGDRWREHRKLFHQSFSPTASKLFRPKILKATHGLLRRILDDQPDVDLCAHLLHMSGETIISITYGLDILPKDDPCFAVAEEGKTPVIAAGVPGAFLVDSFPILMHMPDWMPFASFKHKAKEWKVVAHNLVEVPFEAAMRKIETSDSGPSFVSRSLENVAASQDPQHFETIIKATAGSSYNAGVDSTISCIASCILALLANPSVLKKAQQEIDTVVGTDQLPDFDDLDSLPYVTAVVKESLRWKAVAPLGIPHLLEVEDEYKGYIIPAGSVVIANVWAMLHDENVYQDPFIFNPERFMKDGKLNPDIRDPDYAAFGFGRRICPGQSTAQDAIWIAIVLMIATFDITKLIDGNGEVIEPTYEYLTGLLCRPAPFRCSLNPRSTEAENLIRATGSNYI</sequence>
<dbReference type="InterPro" id="IPR036396">
    <property type="entry name" value="Cyt_P450_sf"/>
</dbReference>
<comment type="caution">
    <text evidence="11">The sequence shown here is derived from an EMBL/GenBank/DDBJ whole genome shotgun (WGS) entry which is preliminary data.</text>
</comment>
<evidence type="ECO:0000313" key="12">
    <source>
        <dbReference type="Proteomes" id="UP000076154"/>
    </source>
</evidence>
<gene>
    <name evidence="11" type="ORF">Hypma_000371</name>
</gene>
<dbReference type="Proteomes" id="UP000076154">
    <property type="component" value="Unassembled WGS sequence"/>
</dbReference>
<dbReference type="STRING" id="39966.A0A369JFC4"/>
<dbReference type="PANTHER" id="PTHR46300">
    <property type="entry name" value="P450, PUTATIVE (EUROFUNG)-RELATED-RELATED"/>
    <property type="match status" value="1"/>
</dbReference>
<keyword evidence="7 9" id="KW-0408">Iron</keyword>
<name>A0A369JFC4_HYPMA</name>
<dbReference type="GO" id="GO:0016705">
    <property type="term" value="F:oxidoreductase activity, acting on paired donors, with incorporation or reduction of molecular oxygen"/>
    <property type="evidence" value="ECO:0007669"/>
    <property type="project" value="InterPro"/>
</dbReference>
<keyword evidence="6 10" id="KW-0560">Oxidoreductase</keyword>
<evidence type="ECO:0000256" key="6">
    <source>
        <dbReference type="ARBA" id="ARBA00023002"/>
    </source>
</evidence>
<dbReference type="CDD" id="cd11065">
    <property type="entry name" value="CYP64-like"/>
    <property type="match status" value="1"/>
</dbReference>
<evidence type="ECO:0000256" key="2">
    <source>
        <dbReference type="ARBA" id="ARBA00005179"/>
    </source>
</evidence>
<dbReference type="EMBL" id="LUEZ02000102">
    <property type="protein sequence ID" value="RDB18403.1"/>
    <property type="molecule type" value="Genomic_DNA"/>
</dbReference>
<keyword evidence="4 9" id="KW-0349">Heme</keyword>
<dbReference type="GO" id="GO:0020037">
    <property type="term" value="F:heme binding"/>
    <property type="evidence" value="ECO:0007669"/>
    <property type="project" value="InterPro"/>
</dbReference>
<evidence type="ECO:0000256" key="1">
    <source>
        <dbReference type="ARBA" id="ARBA00001971"/>
    </source>
</evidence>
<evidence type="ECO:0008006" key="13">
    <source>
        <dbReference type="Google" id="ProtNLM"/>
    </source>
</evidence>
<dbReference type="PROSITE" id="PS00086">
    <property type="entry name" value="CYTOCHROME_P450"/>
    <property type="match status" value="1"/>
</dbReference>
<dbReference type="PANTHER" id="PTHR46300:SF7">
    <property type="entry name" value="P450, PUTATIVE (EUROFUNG)-RELATED"/>
    <property type="match status" value="1"/>
</dbReference>
<keyword evidence="8 10" id="KW-0503">Monooxygenase</keyword>
<proteinExistence type="inferred from homology"/>
<dbReference type="SUPFAM" id="SSF48264">
    <property type="entry name" value="Cytochrome P450"/>
    <property type="match status" value="1"/>
</dbReference>